<gene>
    <name evidence="1" type="ORF">Q2T52_20210</name>
</gene>
<comment type="caution">
    <text evidence="1">The sequence shown here is derived from an EMBL/GenBank/DDBJ whole genome shotgun (WGS) entry which is preliminary data.</text>
</comment>
<dbReference type="EMBL" id="JAUKWQ010000008">
    <property type="protein sequence ID" value="MDO1584417.1"/>
    <property type="molecule type" value="Genomic_DNA"/>
</dbReference>
<dbReference type="GO" id="GO:0016787">
    <property type="term" value="F:hydrolase activity"/>
    <property type="evidence" value="ECO:0007669"/>
    <property type="project" value="UniProtKB-KW"/>
</dbReference>
<evidence type="ECO:0000313" key="1">
    <source>
        <dbReference type="EMBL" id="MDO1584417.1"/>
    </source>
</evidence>
<proteinExistence type="predicted"/>
<dbReference type="RefSeq" id="WP_302078655.1">
    <property type="nucleotide sequence ID" value="NZ_JAUKWQ010000008.1"/>
</dbReference>
<reference evidence="1" key="1">
    <citation type="journal article" date="2015" name="Int. J. Syst. Evol. Microbiol.">
        <title>Rhizobium oryzicola sp. nov., potential plant-growth-promoting endophytic bacteria isolated from rice roots.</title>
        <authorList>
            <person name="Zhang X.X."/>
            <person name="Gao J.S."/>
            <person name="Cao Y.H."/>
            <person name="Sheirdil R.A."/>
            <person name="Wang X.C."/>
            <person name="Zhang L."/>
        </authorList>
    </citation>
    <scope>NUCLEOTIDE SEQUENCE</scope>
    <source>
        <strain evidence="1">05753</strain>
    </source>
</reference>
<organism evidence="1 2">
    <name type="scientific">Rhizobium oryzicola</name>
    <dbReference type="NCBI Taxonomy" id="1232668"/>
    <lineage>
        <taxon>Bacteria</taxon>
        <taxon>Pseudomonadati</taxon>
        <taxon>Pseudomonadota</taxon>
        <taxon>Alphaproteobacteria</taxon>
        <taxon>Hyphomicrobiales</taxon>
        <taxon>Rhizobiaceae</taxon>
        <taxon>Rhizobium/Agrobacterium group</taxon>
        <taxon>Rhizobium</taxon>
    </lineage>
</organism>
<reference evidence="1" key="2">
    <citation type="submission" date="2023-07" db="EMBL/GenBank/DDBJ databases">
        <authorList>
            <person name="Sun H."/>
        </authorList>
    </citation>
    <scope>NUCLEOTIDE SEQUENCE</scope>
    <source>
        <strain evidence="1">05753</strain>
    </source>
</reference>
<protein>
    <submittedName>
        <fullName evidence="1">NUDIX hydrolase</fullName>
    </submittedName>
</protein>
<accession>A0ABT8T117</accession>
<dbReference type="SUPFAM" id="SSF55811">
    <property type="entry name" value="Nudix"/>
    <property type="match status" value="1"/>
</dbReference>
<sequence length="246" mass="27277">MKFGAQGWPVEGTVFPIKDVDVRMEDGQHSFEAAHEAEIAANWQREVKANPALYNGKILMQEEISLQDGVLRATGRLAFFSTLLWWRKQARPSSGYTLVGTAVPVSSDGAIIAIRMASHTANPGKVYCAAGSLDGSDVTDGRCDVIGNMTRELLEETSLDIAESTPDGPLYATWTGRRAYVFRLHRFPMTAEQICAQVRRHMADQFESEIDDVLPIRSADPNAQNYDSMTRLLLPFFFEDVSRATG</sequence>
<keyword evidence="2" id="KW-1185">Reference proteome</keyword>
<keyword evidence="1" id="KW-0378">Hydrolase</keyword>
<evidence type="ECO:0000313" key="2">
    <source>
        <dbReference type="Proteomes" id="UP001169006"/>
    </source>
</evidence>
<dbReference type="InterPro" id="IPR015797">
    <property type="entry name" value="NUDIX_hydrolase-like_dom_sf"/>
</dbReference>
<dbReference type="Proteomes" id="UP001169006">
    <property type="component" value="Unassembled WGS sequence"/>
</dbReference>
<name>A0ABT8T117_9HYPH</name>